<evidence type="ECO:0000313" key="3">
    <source>
        <dbReference type="Proteomes" id="UP000007947"/>
    </source>
</evidence>
<gene>
    <name evidence="2" type="ordered locus">MLP_07960</name>
</gene>
<dbReference type="Gene3D" id="3.90.550.10">
    <property type="entry name" value="Spore Coat Polysaccharide Biosynthesis Protein SpsA, Chain A"/>
    <property type="match status" value="1"/>
</dbReference>
<keyword evidence="3" id="KW-1185">Reference proteome</keyword>
<sequence>MPSAEEGHGVDGLAVIVLAGGESRRFGSDKLVAYLDTRTLLEHALDGIPADTPIAVVGPERPLSRAVTFLREDPPGGGPAAGLVAGLQWALGRHASVIATLPGDAPAGGRAALQLVRALTANPDQRSPSVDGERGVATDPEAVVAVDAEGREQVLQLALRPNVAEALIELAGPGAGHGESVRRLLHRLPRSPRQVELSADLTSDIDTTAQLRARG</sequence>
<dbReference type="InterPro" id="IPR025877">
    <property type="entry name" value="MobA-like_NTP_Trfase"/>
</dbReference>
<reference evidence="2 3" key="1">
    <citation type="submission" date="2011-05" db="EMBL/GenBank/DDBJ databases">
        <title>Whole genome sequence of Microlunatus phosphovorus NM-1.</title>
        <authorList>
            <person name="Hosoyama A."/>
            <person name="Sasaki K."/>
            <person name="Harada T."/>
            <person name="Igarashi R."/>
            <person name="Kawakoshi A."/>
            <person name="Sasagawa M."/>
            <person name="Fukada J."/>
            <person name="Nakamura S."/>
            <person name="Katano Y."/>
            <person name="Hanada S."/>
            <person name="Kamagata Y."/>
            <person name="Nakamura N."/>
            <person name="Yamazaki S."/>
            <person name="Fujita N."/>
        </authorList>
    </citation>
    <scope>NUCLEOTIDE SEQUENCE [LARGE SCALE GENOMIC DNA]</scope>
    <source>
        <strain evidence="3">ATCC 700054 / DSM 10555 / JCM 9379 / NBRC 101784 / NCIMB 13414 / VKM Ac-1990 / NM-1</strain>
    </source>
</reference>
<dbReference type="eggNOG" id="COG0746">
    <property type="taxonomic scope" value="Bacteria"/>
</dbReference>
<dbReference type="Proteomes" id="UP000007947">
    <property type="component" value="Chromosome"/>
</dbReference>
<organism evidence="2 3">
    <name type="scientific">Microlunatus phosphovorus (strain ATCC 700054 / DSM 10555 / JCM 9379 / NBRC 101784 / NCIMB 13414 / VKM Ac-1990 / NM-1)</name>
    <dbReference type="NCBI Taxonomy" id="1032480"/>
    <lineage>
        <taxon>Bacteria</taxon>
        <taxon>Bacillati</taxon>
        <taxon>Actinomycetota</taxon>
        <taxon>Actinomycetes</taxon>
        <taxon>Propionibacteriales</taxon>
        <taxon>Propionibacteriaceae</taxon>
        <taxon>Microlunatus</taxon>
    </lineage>
</organism>
<dbReference type="STRING" id="1032480.MLP_07960"/>
<evidence type="ECO:0000313" key="2">
    <source>
        <dbReference type="EMBL" id="BAK33810.1"/>
    </source>
</evidence>
<dbReference type="KEGG" id="mph:MLP_07960"/>
<dbReference type="InterPro" id="IPR029044">
    <property type="entry name" value="Nucleotide-diphossugar_trans"/>
</dbReference>
<evidence type="ECO:0000259" key="1">
    <source>
        <dbReference type="Pfam" id="PF12804"/>
    </source>
</evidence>
<dbReference type="EMBL" id="AP012204">
    <property type="protein sequence ID" value="BAK33810.1"/>
    <property type="molecule type" value="Genomic_DNA"/>
</dbReference>
<dbReference type="RefSeq" id="WP_013861697.1">
    <property type="nucleotide sequence ID" value="NC_015635.1"/>
</dbReference>
<accession>F5XLT1</accession>
<name>F5XLT1_MICPN</name>
<protein>
    <recommendedName>
        <fullName evidence="1">MobA-like NTP transferase domain-containing protein</fullName>
    </recommendedName>
</protein>
<feature type="domain" description="MobA-like NTP transferase" evidence="1">
    <location>
        <begin position="15"/>
        <end position="187"/>
    </location>
</feature>
<proteinExistence type="predicted"/>
<dbReference type="HOGENOM" id="CLU_055597_1_2_11"/>
<dbReference type="GO" id="GO:0016779">
    <property type="term" value="F:nucleotidyltransferase activity"/>
    <property type="evidence" value="ECO:0007669"/>
    <property type="project" value="UniProtKB-ARBA"/>
</dbReference>
<dbReference type="AlphaFoldDB" id="F5XLT1"/>
<dbReference type="Pfam" id="PF12804">
    <property type="entry name" value="NTP_transf_3"/>
    <property type="match status" value="1"/>
</dbReference>
<dbReference type="SUPFAM" id="SSF53448">
    <property type="entry name" value="Nucleotide-diphospho-sugar transferases"/>
    <property type="match status" value="1"/>
</dbReference>
<dbReference type="OrthoDB" id="4408226at2"/>